<evidence type="ECO:0008006" key="4">
    <source>
        <dbReference type="Google" id="ProtNLM"/>
    </source>
</evidence>
<feature type="compositionally biased region" description="Low complexity" evidence="1">
    <location>
        <begin position="14"/>
        <end position="30"/>
    </location>
</feature>
<comment type="caution">
    <text evidence="2">The sequence shown here is derived from an EMBL/GenBank/DDBJ whole genome shotgun (WGS) entry which is preliminary data.</text>
</comment>
<protein>
    <recommendedName>
        <fullName evidence="4">BTB domain-containing protein</fullName>
    </recommendedName>
</protein>
<dbReference type="EMBL" id="JAGMWT010000003">
    <property type="protein sequence ID" value="KAH7132551.1"/>
    <property type="molecule type" value="Genomic_DNA"/>
</dbReference>
<reference evidence="2" key="1">
    <citation type="journal article" date="2021" name="Nat. Commun.">
        <title>Genetic determinants of endophytism in the Arabidopsis root mycobiome.</title>
        <authorList>
            <person name="Mesny F."/>
            <person name="Miyauchi S."/>
            <person name="Thiergart T."/>
            <person name="Pickel B."/>
            <person name="Atanasova L."/>
            <person name="Karlsson M."/>
            <person name="Huettel B."/>
            <person name="Barry K.W."/>
            <person name="Haridas S."/>
            <person name="Chen C."/>
            <person name="Bauer D."/>
            <person name="Andreopoulos W."/>
            <person name="Pangilinan J."/>
            <person name="LaButti K."/>
            <person name="Riley R."/>
            <person name="Lipzen A."/>
            <person name="Clum A."/>
            <person name="Drula E."/>
            <person name="Henrissat B."/>
            <person name="Kohler A."/>
            <person name="Grigoriev I.V."/>
            <person name="Martin F.M."/>
            <person name="Hacquard S."/>
        </authorList>
    </citation>
    <scope>NUCLEOTIDE SEQUENCE</scope>
    <source>
        <strain evidence="2">MPI-CAGE-CH-0243</strain>
    </source>
</reference>
<dbReference type="OrthoDB" id="3798073at2759"/>
<keyword evidence="3" id="KW-1185">Reference proteome</keyword>
<dbReference type="Proteomes" id="UP000700596">
    <property type="component" value="Unassembled WGS sequence"/>
</dbReference>
<proteinExistence type="predicted"/>
<name>A0A9P9E9P5_9PLEO</name>
<sequence length="429" mass="48356">MSEDKESQLGTDISNSQTNTSQSTASTTSTILPSSTMNPATFHPNTITIKLRNPNTFPHQKTTFALPRARTLQTSAYLRKRITNPQLTHHRPNDIIRLNFPDFAIFEIYAEWIRTGEIFTKAALRSLNVVTYTHAQKTAPTISRSPAQKALTAYEDYLGCYFLGTWLQDSTFKDMLVSLMIDRMNSADGHPEQFVKAMKPGIGDLLMEERGEEGEIAKFMFVAVERWGTKEDLERFVPDEKKGEYSRRFVRGLLVWLHRRRREGVRGERKWKKEQYGEDDHTEREGSEMGSGFGGPEFISTTWTADSMANSAEHSRSSTAMDQVSMPPPYTPALDGMLSYASQVSWPSTAARATSRASAHTTSVIGSRSAGISTLTVPSTEVRDPDSMLGWPTRDDDHCAFHEHGREGKPCPKQTARWNAEEQRIVYDL</sequence>
<feature type="region of interest" description="Disordered" evidence="1">
    <location>
        <begin position="1"/>
        <end position="39"/>
    </location>
</feature>
<gene>
    <name evidence="2" type="ORF">B0J11DRAFT_577462</name>
</gene>
<organism evidence="2 3">
    <name type="scientific">Dendryphion nanum</name>
    <dbReference type="NCBI Taxonomy" id="256645"/>
    <lineage>
        <taxon>Eukaryota</taxon>
        <taxon>Fungi</taxon>
        <taxon>Dikarya</taxon>
        <taxon>Ascomycota</taxon>
        <taxon>Pezizomycotina</taxon>
        <taxon>Dothideomycetes</taxon>
        <taxon>Pleosporomycetidae</taxon>
        <taxon>Pleosporales</taxon>
        <taxon>Torulaceae</taxon>
        <taxon>Dendryphion</taxon>
    </lineage>
</organism>
<dbReference type="AlphaFoldDB" id="A0A9P9E9P5"/>
<evidence type="ECO:0000313" key="2">
    <source>
        <dbReference type="EMBL" id="KAH7132551.1"/>
    </source>
</evidence>
<evidence type="ECO:0000313" key="3">
    <source>
        <dbReference type="Proteomes" id="UP000700596"/>
    </source>
</evidence>
<feature type="region of interest" description="Disordered" evidence="1">
    <location>
        <begin position="267"/>
        <end position="297"/>
    </location>
</feature>
<evidence type="ECO:0000256" key="1">
    <source>
        <dbReference type="SAM" id="MobiDB-lite"/>
    </source>
</evidence>
<accession>A0A9P9E9P5</accession>
<feature type="compositionally biased region" description="Basic and acidic residues" evidence="1">
    <location>
        <begin position="267"/>
        <end position="287"/>
    </location>
</feature>